<name>A0AAD7JBB6_9AGAR</name>
<gene>
    <name evidence="1" type="ORF">B0H16DRAFT_1456786</name>
</gene>
<dbReference type="AlphaFoldDB" id="A0AAD7JBB6"/>
<proteinExistence type="predicted"/>
<organism evidence="1 2">
    <name type="scientific">Mycena metata</name>
    <dbReference type="NCBI Taxonomy" id="1033252"/>
    <lineage>
        <taxon>Eukaryota</taxon>
        <taxon>Fungi</taxon>
        <taxon>Dikarya</taxon>
        <taxon>Basidiomycota</taxon>
        <taxon>Agaricomycotina</taxon>
        <taxon>Agaricomycetes</taxon>
        <taxon>Agaricomycetidae</taxon>
        <taxon>Agaricales</taxon>
        <taxon>Marasmiineae</taxon>
        <taxon>Mycenaceae</taxon>
        <taxon>Mycena</taxon>
    </lineage>
</organism>
<sequence length="158" mass="16897">MIVWIAWSMATLQPLPLMGIIGGPFRTVLTGRRVPLVRPPSPIPLPSLLAAIPLYHSLSSLYGGGLPRPLLLLPRHQASAPTPGNWVQDPDLAIMRAFSTPPQVSKTLTLAGHSSIPFAPSVNMSTLPPLTSRLSTTAGSSMAIDMVGTGYRRKQTAW</sequence>
<protein>
    <submittedName>
        <fullName evidence="1">Uncharacterized protein</fullName>
    </submittedName>
</protein>
<evidence type="ECO:0000313" key="1">
    <source>
        <dbReference type="EMBL" id="KAJ7759508.1"/>
    </source>
</evidence>
<evidence type="ECO:0000313" key="2">
    <source>
        <dbReference type="Proteomes" id="UP001215598"/>
    </source>
</evidence>
<reference evidence="1" key="1">
    <citation type="submission" date="2023-03" db="EMBL/GenBank/DDBJ databases">
        <title>Massive genome expansion in bonnet fungi (Mycena s.s.) driven by repeated elements and novel gene families across ecological guilds.</title>
        <authorList>
            <consortium name="Lawrence Berkeley National Laboratory"/>
            <person name="Harder C.B."/>
            <person name="Miyauchi S."/>
            <person name="Viragh M."/>
            <person name="Kuo A."/>
            <person name="Thoen E."/>
            <person name="Andreopoulos B."/>
            <person name="Lu D."/>
            <person name="Skrede I."/>
            <person name="Drula E."/>
            <person name="Henrissat B."/>
            <person name="Morin E."/>
            <person name="Kohler A."/>
            <person name="Barry K."/>
            <person name="LaButti K."/>
            <person name="Morin E."/>
            <person name="Salamov A."/>
            <person name="Lipzen A."/>
            <person name="Mereny Z."/>
            <person name="Hegedus B."/>
            <person name="Baldrian P."/>
            <person name="Stursova M."/>
            <person name="Weitz H."/>
            <person name="Taylor A."/>
            <person name="Grigoriev I.V."/>
            <person name="Nagy L.G."/>
            <person name="Martin F."/>
            <person name="Kauserud H."/>
        </authorList>
    </citation>
    <scope>NUCLEOTIDE SEQUENCE</scope>
    <source>
        <strain evidence="1">CBHHK182m</strain>
    </source>
</reference>
<accession>A0AAD7JBB6</accession>
<keyword evidence="2" id="KW-1185">Reference proteome</keyword>
<dbReference type="EMBL" id="JARKIB010000039">
    <property type="protein sequence ID" value="KAJ7759508.1"/>
    <property type="molecule type" value="Genomic_DNA"/>
</dbReference>
<dbReference type="Proteomes" id="UP001215598">
    <property type="component" value="Unassembled WGS sequence"/>
</dbReference>
<comment type="caution">
    <text evidence="1">The sequence shown here is derived from an EMBL/GenBank/DDBJ whole genome shotgun (WGS) entry which is preliminary data.</text>
</comment>